<evidence type="ECO:0000256" key="5">
    <source>
        <dbReference type="ARBA" id="ARBA00022448"/>
    </source>
</evidence>
<dbReference type="GO" id="GO:0032266">
    <property type="term" value="F:phosphatidylinositol-3-phosphate binding"/>
    <property type="evidence" value="ECO:0007669"/>
    <property type="project" value="TreeGrafter"/>
</dbReference>
<dbReference type="PANTHER" id="PTHR13190:SF1">
    <property type="entry name" value="AUTOPHAGY-RELATED 2, ISOFORM A"/>
    <property type="match status" value="1"/>
</dbReference>
<reference evidence="14" key="2">
    <citation type="submission" date="2018-11" db="EMBL/GenBank/DDBJ databases">
        <title>Trombidioid mite genomics.</title>
        <authorList>
            <person name="Dong X."/>
        </authorList>
    </citation>
    <scope>NUCLEOTIDE SEQUENCE</scope>
    <source>
        <strain evidence="14">UoL-WK</strain>
    </source>
</reference>
<keyword evidence="6" id="KW-0256">Endoplasmic reticulum</keyword>
<gene>
    <name evidence="13" type="ORF">B4U79_00450</name>
    <name evidence="14" type="ORF">B4U79_04557</name>
</gene>
<evidence type="ECO:0000256" key="3">
    <source>
        <dbReference type="ARBA" id="ARBA00009714"/>
    </source>
</evidence>
<reference evidence="14 15" key="1">
    <citation type="journal article" date="2018" name="Gigascience">
        <title>Genomes of trombidid mites reveal novel predicted allergens and laterally-transferred genes associated with secondary metabolism.</title>
        <authorList>
            <person name="Dong X."/>
            <person name="Chaisiri K."/>
            <person name="Xia D."/>
            <person name="Armstrong S.D."/>
            <person name="Fang Y."/>
            <person name="Donnelly M.J."/>
            <person name="Kadowaki T."/>
            <person name="McGarry J.W."/>
            <person name="Darby A.C."/>
            <person name="Makepeace B.L."/>
        </authorList>
    </citation>
    <scope>NUCLEOTIDE SEQUENCE [LARGE SCALE GENOMIC DNA]</scope>
    <source>
        <strain evidence="14">UoL-WK</strain>
    </source>
</reference>
<evidence type="ECO:0000313" key="13">
    <source>
        <dbReference type="EMBL" id="RWS04521.1"/>
    </source>
</evidence>
<evidence type="ECO:0000256" key="8">
    <source>
        <dbReference type="ARBA" id="ARBA00023055"/>
    </source>
</evidence>
<dbReference type="STRING" id="1965070.A0A3S4QKU4"/>
<dbReference type="GO" id="GO:0005789">
    <property type="term" value="C:endoplasmic reticulum membrane"/>
    <property type="evidence" value="ECO:0007669"/>
    <property type="project" value="UniProtKB-SubCell"/>
</dbReference>
<accession>A0A3S4QKU4</accession>
<comment type="catalytic activity">
    <reaction evidence="11">
        <text>a 1,2-diacyl-sn-glycero-3-phosphoethanolamine(in) = a 1,2-diacyl-sn-glycero-3-phosphoethanolamine(out)</text>
        <dbReference type="Rhea" id="RHEA:38895"/>
        <dbReference type="ChEBI" id="CHEBI:64612"/>
    </reaction>
</comment>
<keyword evidence="5" id="KW-0813">Transport</keyword>
<evidence type="ECO:0000256" key="6">
    <source>
        <dbReference type="ARBA" id="ARBA00022824"/>
    </source>
</evidence>
<sequence>MLKMNLNNWLTDAMKKRALRYLLHRYIGHFLLEKLTLDQLSVDLYDGRGSISDIVLDIFSLNEELSFLPLHFLDGCFIKKISVAVPWSSLLSDSCSLQIDGLSFICSVVNYDKNKKMVESNYLSKSLMTSSMQIAEEIVNESEGSKFEGLEMFADLLDSVLRRVKIIATNTSFIVTENNTDSKKDFKNAGIEFKIGFLKCEEQFDGNEENRDANSVKESISKILTLEGVEVFINGKCISKLNGKNTIKINANGSKSDLQINIGSVVFGVLNSEQINRFLNVFSSMKTSEFNSDSTGEKMMCSADFAKIEQQLQLDAANAYRTTNIVVSNSMNLNDQNVWTCGGNFNSCDSDLKFLPLISSNDKARHDSKQTDQNSYFSCYIKVPGIFLCLLHSSETSEPLYLPPIESSFDSINSYLNKILGSKKHIRCLALPVQLEIKNNGISFMCGDIMVSEQNTRGLNHIISSTEQESVIYSPKYICEISKRHLNLTINTSFDLTIDPTFLERLNDYFLSSDNSDFVDFTFDLFCDAMRMTLLIPIPDLRPECERSSNSDIRSERFILFFSKFALKTDLKTLKANAERAKGFIVVNNQEIEIVESYSCNTELLEIIVKRGPSASMSSNLEETIVNTLMEAEMEDSIYISNSANRENISPFRMKRKVIKEKQDDSEQIIAPNDREAAERFLDFSRTTTQAQVDVNLPFFKFKVSNKTLLELIYNRLGNDLVLWKPIYRHIDSKCLNSVSINMSPKPPTYFTCKSGLAESVDSDSSFHSFSGSPTNKMHSSIVCAINSDHVVWEMGEANDIQNISGNKILFGLVVGLDEESSNVVSLCGDNMSFNYNGGVVIGNNKYTNSTCSLNMSLDIHRESEDLKRVKFALQINDGAMYNTNFDLFKNFWTFVNVKDEAVLGYVSPSIFTELHIDLVNGGIAVELEKTRPALIAFDDAYITSMVVEDTSKTLLRFIIEEGSLYLKKKNNATKTLKNYVCVIDSGLIDLNLKISDDDKIEFKVSNNILNVRVCSDSLGELCELFKAIANSGDIVSEEPPCELPVKKDEPFPNEYLIQDALDESEEETTSMNESIEKNCNCNTSPESLIEESGFWILGDDDVGAGIKVSKEPQIRILTSEPIKILENHFGVVKSRPVPEITPQTVARYLLEEMSLVVNLYGGKDFEDTHDSCEEEKDGFDIKDNHFLLNEPRVKFAESTVHLWESLDLVSAPGVLQPHSVPVESSSNKNLGGKYRQNDVCVQIYFSKVKILFDKFDPSFLLSWRFIFMVNNIEIRDRVSASKINKMLYEYCSESMPRRNNASMVSIKATTHRNLSDNSEECDLKVSLKPLRINIDQDTVMFLYEFFTQLSTHQIRVDEPLSDVGEQKAPPREECLDASQNNDEDQLTSNAKPSSNVTLISPKPKVLYVKTFVFTPHVPIRLDYHGKRVDFEKGALPGLLMGLAQLNQSELCLKRLHEKRGFLGFDRVFLHAIREWTSDIKKHQLPSLLGGVGPMHSFIQLFQGVRDLLWMPIDQYRKDRRFVRGLQRGASSFSNSTAMAIIDLANRFVYVIQGTAQFAHDVVSPPVHGRHNSQRMLLPTSQPRDFREGMVTALTVMREGINETVRNVASAGMQADDVSSAIGVVIRQIPSAIFRPVIQASQATSNVLMGMRNQLTPEARKEDQDKWKNS</sequence>
<evidence type="ECO:0000256" key="9">
    <source>
        <dbReference type="ARBA" id="ARBA00023136"/>
    </source>
</evidence>
<comment type="similarity">
    <text evidence="3">Belongs to the ATG2 family.</text>
</comment>
<protein>
    <recommendedName>
        <fullName evidence="4">Autophagy-related protein 2</fullName>
    </recommendedName>
</protein>
<keyword evidence="7" id="KW-0072">Autophagy</keyword>
<evidence type="ECO:0000256" key="1">
    <source>
        <dbReference type="ARBA" id="ARBA00004406"/>
    </source>
</evidence>
<dbReference type="OrthoDB" id="6507050at2759"/>
<keyword evidence="8" id="KW-0445">Lipid transport</keyword>
<dbReference type="EMBL" id="NCKU01005483">
    <property type="protein sequence ID" value="RWS04521.1"/>
    <property type="molecule type" value="Genomic_DNA"/>
</dbReference>
<dbReference type="GO" id="GO:0061709">
    <property type="term" value="P:reticulophagy"/>
    <property type="evidence" value="ECO:0007669"/>
    <property type="project" value="TreeGrafter"/>
</dbReference>
<evidence type="ECO:0000256" key="11">
    <source>
        <dbReference type="ARBA" id="ARBA00024615"/>
    </source>
</evidence>
<comment type="subcellular location">
    <subcellularLocation>
        <location evidence="1">Endoplasmic reticulum membrane</location>
        <topology evidence="1">Peripheral membrane protein</topology>
    </subcellularLocation>
    <subcellularLocation>
        <location evidence="2">Preautophagosomal structure membrane</location>
        <topology evidence="2">Peripheral membrane protein</topology>
    </subcellularLocation>
</comment>
<dbReference type="GO" id="GO:0034727">
    <property type="term" value="P:piecemeal microautophagy of the nucleus"/>
    <property type="evidence" value="ECO:0007669"/>
    <property type="project" value="TreeGrafter"/>
</dbReference>
<dbReference type="GO" id="GO:0043495">
    <property type="term" value="F:protein-membrane adaptor activity"/>
    <property type="evidence" value="ECO:0007669"/>
    <property type="project" value="TreeGrafter"/>
</dbReference>
<dbReference type="EMBL" id="NCKU01005316">
    <property type="protein sequence ID" value="RWS04715.1"/>
    <property type="molecule type" value="Genomic_DNA"/>
</dbReference>
<evidence type="ECO:0000256" key="12">
    <source>
        <dbReference type="SAM" id="MobiDB-lite"/>
    </source>
</evidence>
<dbReference type="GO" id="GO:0061723">
    <property type="term" value="P:glycophagy"/>
    <property type="evidence" value="ECO:0007669"/>
    <property type="project" value="TreeGrafter"/>
</dbReference>
<dbReference type="GO" id="GO:0034045">
    <property type="term" value="C:phagophore assembly site membrane"/>
    <property type="evidence" value="ECO:0007669"/>
    <property type="project" value="UniProtKB-SubCell"/>
</dbReference>
<dbReference type="GO" id="GO:0000045">
    <property type="term" value="P:autophagosome assembly"/>
    <property type="evidence" value="ECO:0007669"/>
    <property type="project" value="TreeGrafter"/>
</dbReference>
<evidence type="ECO:0000256" key="10">
    <source>
        <dbReference type="ARBA" id="ARBA00024479"/>
    </source>
</evidence>
<organism evidence="14 15">
    <name type="scientific">Dinothrombium tinctorium</name>
    <dbReference type="NCBI Taxonomy" id="1965070"/>
    <lineage>
        <taxon>Eukaryota</taxon>
        <taxon>Metazoa</taxon>
        <taxon>Ecdysozoa</taxon>
        <taxon>Arthropoda</taxon>
        <taxon>Chelicerata</taxon>
        <taxon>Arachnida</taxon>
        <taxon>Acari</taxon>
        <taxon>Acariformes</taxon>
        <taxon>Trombidiformes</taxon>
        <taxon>Prostigmata</taxon>
        <taxon>Anystina</taxon>
        <taxon>Parasitengona</taxon>
        <taxon>Trombidioidea</taxon>
        <taxon>Trombidiidae</taxon>
        <taxon>Dinothrombium</taxon>
    </lineage>
</organism>
<dbReference type="GO" id="GO:0000422">
    <property type="term" value="P:autophagy of mitochondrion"/>
    <property type="evidence" value="ECO:0007669"/>
    <property type="project" value="TreeGrafter"/>
</dbReference>
<evidence type="ECO:0000313" key="15">
    <source>
        <dbReference type="Proteomes" id="UP000285301"/>
    </source>
</evidence>
<dbReference type="Pfam" id="PF13329">
    <property type="entry name" value="ATG2_CAD"/>
    <property type="match status" value="2"/>
</dbReference>
<dbReference type="Proteomes" id="UP000285301">
    <property type="component" value="Unassembled WGS sequence"/>
</dbReference>
<dbReference type="InterPro" id="IPR026849">
    <property type="entry name" value="ATG2"/>
</dbReference>
<proteinExistence type="inferred from homology"/>
<dbReference type="PANTHER" id="PTHR13190">
    <property type="entry name" value="AUTOPHAGY-RELATED 2, ISOFORM A"/>
    <property type="match status" value="1"/>
</dbReference>
<name>A0A3S4QKU4_9ACAR</name>
<comment type="catalytic activity">
    <reaction evidence="10">
        <text>a 1,2-diacyl-sn-glycero-3-phospho-L-serine(in) = a 1,2-diacyl-sn-glycero-3-phospho-L-serine(out)</text>
        <dbReference type="Rhea" id="RHEA:38663"/>
        <dbReference type="ChEBI" id="CHEBI:57262"/>
    </reaction>
</comment>
<dbReference type="GO" id="GO:0061908">
    <property type="term" value="C:phagophore"/>
    <property type="evidence" value="ECO:0007669"/>
    <property type="project" value="TreeGrafter"/>
</dbReference>
<feature type="region of interest" description="Disordered" evidence="12">
    <location>
        <begin position="1361"/>
        <end position="1395"/>
    </location>
</feature>
<feature type="compositionally biased region" description="Basic and acidic residues" evidence="12">
    <location>
        <begin position="1361"/>
        <end position="1375"/>
    </location>
</feature>
<evidence type="ECO:0000256" key="4">
    <source>
        <dbReference type="ARBA" id="ARBA00018070"/>
    </source>
</evidence>
<evidence type="ECO:0000256" key="2">
    <source>
        <dbReference type="ARBA" id="ARBA00004623"/>
    </source>
</evidence>
<keyword evidence="9" id="KW-0472">Membrane</keyword>
<comment type="caution">
    <text evidence="14">The sequence shown here is derived from an EMBL/GenBank/DDBJ whole genome shotgun (WGS) entry which is preliminary data.</text>
</comment>
<keyword evidence="15" id="KW-1185">Reference proteome</keyword>
<dbReference type="GO" id="GO:0006869">
    <property type="term" value="P:lipid transport"/>
    <property type="evidence" value="ECO:0007669"/>
    <property type="project" value="UniProtKB-KW"/>
</dbReference>
<evidence type="ECO:0000313" key="14">
    <source>
        <dbReference type="EMBL" id="RWS04715.1"/>
    </source>
</evidence>
<evidence type="ECO:0000256" key="7">
    <source>
        <dbReference type="ARBA" id="ARBA00023006"/>
    </source>
</evidence>